<keyword evidence="3" id="KW-0815">Transposition</keyword>
<feature type="non-terminal residue" evidence="6">
    <location>
        <position position="1"/>
    </location>
</feature>
<evidence type="ECO:0000256" key="2">
    <source>
        <dbReference type="ARBA" id="ARBA00010961"/>
    </source>
</evidence>
<dbReference type="Proteomes" id="UP000234545">
    <property type="component" value="Unassembled WGS sequence"/>
</dbReference>
<evidence type="ECO:0000256" key="3">
    <source>
        <dbReference type="ARBA" id="ARBA00022578"/>
    </source>
</evidence>
<protein>
    <submittedName>
        <fullName evidence="6">IS256 family transposase</fullName>
    </submittedName>
</protein>
<organism evidence="6 7">
    <name type="scientific">Schaalia turicensis</name>
    <dbReference type="NCBI Taxonomy" id="131111"/>
    <lineage>
        <taxon>Bacteria</taxon>
        <taxon>Bacillati</taxon>
        <taxon>Actinomycetota</taxon>
        <taxon>Actinomycetes</taxon>
        <taxon>Actinomycetales</taxon>
        <taxon>Actinomycetaceae</taxon>
        <taxon>Schaalia</taxon>
    </lineage>
</organism>
<dbReference type="PROSITE" id="PS01007">
    <property type="entry name" value="TRANSPOSASE_MUTATOR"/>
    <property type="match status" value="1"/>
</dbReference>
<keyword evidence="5" id="KW-0233">DNA recombination</keyword>
<dbReference type="GO" id="GO:0004803">
    <property type="term" value="F:transposase activity"/>
    <property type="evidence" value="ECO:0007669"/>
    <property type="project" value="InterPro"/>
</dbReference>
<reference evidence="6 7" key="1">
    <citation type="submission" date="2017-12" db="EMBL/GenBank/DDBJ databases">
        <title>Phylogenetic diversity of female urinary microbiome.</title>
        <authorList>
            <person name="Thomas-White K."/>
            <person name="Wolfe A.J."/>
        </authorList>
    </citation>
    <scope>NUCLEOTIDE SEQUENCE [LARGE SCALE GENOMIC DNA]</scope>
    <source>
        <strain evidence="6 7">UMB0250</strain>
    </source>
</reference>
<sequence>EALMNRIAPPDVVVTDGGSGFEKARKKAWPTTRVQRCTFHAYCRIRQATTTRPKLAASKELYGLGKQLLHVKDREQAASWIDTYLDWCKRWEGFLAQKTKRDDGGWEYTHERLVGARNSVNRLIGAEVLFTYTDPQFEGALPAMNNQIEGATNAPLRQLLRDHRGMRLTRRIKAIFWWCYMHTENPLPPAQILKIMPTDTQIEAQWEHASRTHPAAGVIPRWGDAIAWHDLHHTSPHRNNWD</sequence>
<comment type="function">
    <text evidence="1">Required for the transposition of the insertion element.</text>
</comment>
<evidence type="ECO:0000256" key="4">
    <source>
        <dbReference type="ARBA" id="ARBA00023125"/>
    </source>
</evidence>
<gene>
    <name evidence="6" type="ORF">CYJ25_07390</name>
</gene>
<dbReference type="OrthoDB" id="9793302at2"/>
<dbReference type="GO" id="GO:0003677">
    <property type="term" value="F:DNA binding"/>
    <property type="evidence" value="ECO:0007669"/>
    <property type="project" value="UniProtKB-KW"/>
</dbReference>
<evidence type="ECO:0000256" key="5">
    <source>
        <dbReference type="ARBA" id="ARBA00023172"/>
    </source>
</evidence>
<evidence type="ECO:0000313" key="6">
    <source>
        <dbReference type="EMBL" id="PKY65822.1"/>
    </source>
</evidence>
<comment type="similarity">
    <text evidence="2">Belongs to the transposase mutator family.</text>
</comment>
<dbReference type="AlphaFoldDB" id="A0A2I1I3X1"/>
<name>A0A2I1I3X1_9ACTO</name>
<comment type="caution">
    <text evidence="6">The sequence shown here is derived from an EMBL/GenBank/DDBJ whole genome shotgun (WGS) entry which is preliminary data.</text>
</comment>
<dbReference type="InterPro" id="IPR001207">
    <property type="entry name" value="Transposase_mutator"/>
</dbReference>
<keyword evidence="4" id="KW-0238">DNA-binding</keyword>
<dbReference type="GO" id="GO:0006313">
    <property type="term" value="P:DNA transposition"/>
    <property type="evidence" value="ECO:0007669"/>
    <property type="project" value="InterPro"/>
</dbReference>
<accession>A0A2I1I3X1</accession>
<proteinExistence type="inferred from homology"/>
<evidence type="ECO:0000256" key="1">
    <source>
        <dbReference type="ARBA" id="ARBA00002190"/>
    </source>
</evidence>
<evidence type="ECO:0000313" key="7">
    <source>
        <dbReference type="Proteomes" id="UP000234545"/>
    </source>
</evidence>
<dbReference type="EMBL" id="PKKJ01000012">
    <property type="protein sequence ID" value="PKY65822.1"/>
    <property type="molecule type" value="Genomic_DNA"/>
</dbReference>